<comment type="caution">
    <text evidence="1">The sequence shown here is derived from an EMBL/GenBank/DDBJ whole genome shotgun (WGS) entry which is preliminary data.</text>
</comment>
<gene>
    <name evidence="1" type="ORF">GCM10022289_05310</name>
</gene>
<sequence>MKISEISTEDLLKKGEMVVAPWDMTPIERQAWYKLNQIKARNYLFSIGQPLVFEKEGKMIAEYADGTIEVIR</sequence>
<dbReference type="RefSeq" id="WP_344849191.1">
    <property type="nucleotide sequence ID" value="NZ_BAABBY010000001.1"/>
</dbReference>
<proteinExistence type="predicted"/>
<evidence type="ECO:0000313" key="1">
    <source>
        <dbReference type="EMBL" id="GAA4197707.1"/>
    </source>
</evidence>
<reference evidence="2" key="1">
    <citation type="journal article" date="2019" name="Int. J. Syst. Evol. Microbiol.">
        <title>The Global Catalogue of Microorganisms (GCM) 10K type strain sequencing project: providing services to taxonomists for standard genome sequencing and annotation.</title>
        <authorList>
            <consortium name="The Broad Institute Genomics Platform"/>
            <consortium name="The Broad Institute Genome Sequencing Center for Infectious Disease"/>
            <person name="Wu L."/>
            <person name="Ma J."/>
        </authorList>
    </citation>
    <scope>NUCLEOTIDE SEQUENCE [LARGE SCALE GENOMIC DNA]</scope>
    <source>
        <strain evidence="2">JCM 17626</strain>
    </source>
</reference>
<accession>A0ABP8B468</accession>
<evidence type="ECO:0000313" key="2">
    <source>
        <dbReference type="Proteomes" id="UP001501772"/>
    </source>
</evidence>
<dbReference type="EMBL" id="BAABBY010000001">
    <property type="protein sequence ID" value="GAA4197707.1"/>
    <property type="molecule type" value="Genomic_DNA"/>
</dbReference>
<dbReference type="Proteomes" id="UP001501772">
    <property type="component" value="Unassembled WGS sequence"/>
</dbReference>
<keyword evidence="2" id="KW-1185">Reference proteome</keyword>
<protein>
    <submittedName>
        <fullName evidence="1">Uncharacterized protein</fullName>
    </submittedName>
</protein>
<name>A0ABP8B468_9SPHI</name>
<organism evidence="1 2">
    <name type="scientific">Pedobacter jeongneungensis</name>
    <dbReference type="NCBI Taxonomy" id="947309"/>
    <lineage>
        <taxon>Bacteria</taxon>
        <taxon>Pseudomonadati</taxon>
        <taxon>Bacteroidota</taxon>
        <taxon>Sphingobacteriia</taxon>
        <taxon>Sphingobacteriales</taxon>
        <taxon>Sphingobacteriaceae</taxon>
        <taxon>Pedobacter</taxon>
    </lineage>
</organism>